<dbReference type="PRINTS" id="PR00410">
    <property type="entry name" value="PHEHYDRXLASE"/>
</dbReference>
<dbReference type="Proteomes" id="UP000178127">
    <property type="component" value="Unassembled WGS sequence"/>
</dbReference>
<evidence type="ECO:0000313" key="2">
    <source>
        <dbReference type="EMBL" id="OGC53326.1"/>
    </source>
</evidence>
<reference evidence="2 3" key="1">
    <citation type="journal article" date="2016" name="Nat. Commun.">
        <title>Thousands of microbial genomes shed light on interconnected biogeochemical processes in an aquifer system.</title>
        <authorList>
            <person name="Anantharaman K."/>
            <person name="Brown C.T."/>
            <person name="Hug L.A."/>
            <person name="Sharon I."/>
            <person name="Castelle C.J."/>
            <person name="Probst A.J."/>
            <person name="Thomas B.C."/>
            <person name="Singh A."/>
            <person name="Wilkins M.J."/>
            <person name="Karaoz U."/>
            <person name="Brodie E.L."/>
            <person name="Williams K.H."/>
            <person name="Hubbard S.S."/>
            <person name="Banfield J.F."/>
        </authorList>
    </citation>
    <scope>NUCLEOTIDE SEQUENCE [LARGE SCALE GENOMIC DNA]</scope>
</reference>
<dbReference type="PRINTS" id="PR00371">
    <property type="entry name" value="FPNCR"/>
</dbReference>
<dbReference type="PROSITE" id="PS51384">
    <property type="entry name" value="FAD_FR"/>
    <property type="match status" value="1"/>
</dbReference>
<dbReference type="PANTHER" id="PTHR47354">
    <property type="entry name" value="NADH OXIDOREDUCTASE HCR"/>
    <property type="match status" value="1"/>
</dbReference>
<dbReference type="InterPro" id="IPR008333">
    <property type="entry name" value="Cbr1-like_FAD-bd_dom"/>
</dbReference>
<dbReference type="InterPro" id="IPR001433">
    <property type="entry name" value="OxRdtase_FAD/NAD-bd"/>
</dbReference>
<dbReference type="Pfam" id="PF00175">
    <property type="entry name" value="NAD_binding_1"/>
    <property type="match status" value="1"/>
</dbReference>
<dbReference type="SUPFAM" id="SSF63380">
    <property type="entry name" value="Riboflavin synthase domain-like"/>
    <property type="match status" value="1"/>
</dbReference>
<dbReference type="Gene3D" id="3.40.50.80">
    <property type="entry name" value="Nucleotide-binding domain of ferredoxin-NADP reductase (FNR) module"/>
    <property type="match status" value="1"/>
</dbReference>
<dbReference type="InterPro" id="IPR017938">
    <property type="entry name" value="Riboflavin_synthase-like_b-brl"/>
</dbReference>
<dbReference type="PANTHER" id="PTHR47354:SF5">
    <property type="entry name" value="PROTEIN RFBI"/>
    <property type="match status" value="1"/>
</dbReference>
<accession>A0A1F4V855</accession>
<dbReference type="AlphaFoldDB" id="A0A1F4V855"/>
<dbReference type="InterPro" id="IPR050415">
    <property type="entry name" value="MRET"/>
</dbReference>
<protein>
    <recommendedName>
        <fullName evidence="1">FAD-binding FR-type domain-containing protein</fullName>
    </recommendedName>
</protein>
<sequence>MAYVFPRPAQYYGKVVKKEYLNNKTIKLDIVSEKPEKFFFFPGQFINLKVNQFIYRPYSIASYIDRLPIISIILTVAHEGLGSNYVKSLNIGDPVSFIGPSGRFVLPDELYKYLLFLVTGTGLAPILPMLQQLTELKTNSEIELYVGFRNEDDIFEESFLKSCESKLKNFKYHICISQPSQKWAGFQGRITDFYKIIDIENTQCFICGNPEMVTEVIERLKLMGINKTRIFHEKFVLFGK</sequence>
<dbReference type="InterPro" id="IPR039261">
    <property type="entry name" value="FNR_nucleotide-bd"/>
</dbReference>
<organism evidence="2 3">
    <name type="scientific">candidate division WWE3 bacterium RIFCSPHIGHO2_02_FULL_38_14</name>
    <dbReference type="NCBI Taxonomy" id="1802620"/>
    <lineage>
        <taxon>Bacteria</taxon>
        <taxon>Katanobacteria</taxon>
    </lineage>
</organism>
<evidence type="ECO:0000259" key="1">
    <source>
        <dbReference type="PROSITE" id="PS51384"/>
    </source>
</evidence>
<name>A0A1F4V855_UNCKA</name>
<comment type="caution">
    <text evidence="2">The sequence shown here is derived from an EMBL/GenBank/DDBJ whole genome shotgun (WGS) entry which is preliminary data.</text>
</comment>
<dbReference type="Pfam" id="PF00970">
    <property type="entry name" value="FAD_binding_6"/>
    <property type="match status" value="1"/>
</dbReference>
<dbReference type="GO" id="GO:0016491">
    <property type="term" value="F:oxidoreductase activity"/>
    <property type="evidence" value="ECO:0007669"/>
    <property type="project" value="InterPro"/>
</dbReference>
<dbReference type="InterPro" id="IPR001709">
    <property type="entry name" value="Flavoprot_Pyr_Nucl_cyt_Rdtase"/>
</dbReference>
<dbReference type="CDD" id="cd00322">
    <property type="entry name" value="FNR_like"/>
    <property type="match status" value="1"/>
</dbReference>
<proteinExistence type="predicted"/>
<dbReference type="STRING" id="1802620.A3D91_02870"/>
<evidence type="ECO:0000313" key="3">
    <source>
        <dbReference type="Proteomes" id="UP000178127"/>
    </source>
</evidence>
<feature type="domain" description="FAD-binding FR-type" evidence="1">
    <location>
        <begin position="8"/>
        <end position="107"/>
    </location>
</feature>
<dbReference type="InterPro" id="IPR017927">
    <property type="entry name" value="FAD-bd_FR_type"/>
</dbReference>
<dbReference type="Gene3D" id="2.40.30.10">
    <property type="entry name" value="Translation factors"/>
    <property type="match status" value="1"/>
</dbReference>
<gene>
    <name evidence="2" type="ORF">A3D91_02870</name>
</gene>
<dbReference type="SUPFAM" id="SSF52343">
    <property type="entry name" value="Ferredoxin reductase-like, C-terminal NADP-linked domain"/>
    <property type="match status" value="1"/>
</dbReference>
<dbReference type="EMBL" id="MEVD01000015">
    <property type="protein sequence ID" value="OGC53326.1"/>
    <property type="molecule type" value="Genomic_DNA"/>
</dbReference>